<evidence type="ECO:0008006" key="3">
    <source>
        <dbReference type="Google" id="ProtNLM"/>
    </source>
</evidence>
<evidence type="ECO:0000256" key="1">
    <source>
        <dbReference type="SAM" id="Phobius"/>
    </source>
</evidence>
<sequence>MGVAAAWLLTIPMNRILFRLTELENIASLQLSHIVILIAVSTLLAVLGGHIPAKVASEKDAVEALRSE</sequence>
<dbReference type="EMBL" id="VSSQ01118520">
    <property type="protein sequence ID" value="MPN52422.1"/>
    <property type="molecule type" value="Genomic_DNA"/>
</dbReference>
<keyword evidence="1" id="KW-1133">Transmembrane helix</keyword>
<keyword evidence="1" id="KW-0472">Membrane</keyword>
<evidence type="ECO:0000313" key="2">
    <source>
        <dbReference type="EMBL" id="MPN52422.1"/>
    </source>
</evidence>
<name>A0A645INI5_9ZZZZ</name>
<feature type="transmembrane region" description="Helical" evidence="1">
    <location>
        <begin position="29"/>
        <end position="49"/>
    </location>
</feature>
<protein>
    <recommendedName>
        <fullName evidence="3">ABC3 transporter permease protein domain-containing protein</fullName>
    </recommendedName>
</protein>
<comment type="caution">
    <text evidence="2">The sequence shown here is derived from an EMBL/GenBank/DDBJ whole genome shotgun (WGS) entry which is preliminary data.</text>
</comment>
<reference evidence="2" key="1">
    <citation type="submission" date="2019-08" db="EMBL/GenBank/DDBJ databases">
        <authorList>
            <person name="Kucharzyk K."/>
            <person name="Murdoch R.W."/>
            <person name="Higgins S."/>
            <person name="Loffler F."/>
        </authorList>
    </citation>
    <scope>NUCLEOTIDE SEQUENCE</scope>
</reference>
<proteinExistence type="predicted"/>
<keyword evidence="1" id="KW-0812">Transmembrane</keyword>
<dbReference type="AlphaFoldDB" id="A0A645INI5"/>
<organism evidence="2">
    <name type="scientific">bioreactor metagenome</name>
    <dbReference type="NCBI Taxonomy" id="1076179"/>
    <lineage>
        <taxon>unclassified sequences</taxon>
        <taxon>metagenomes</taxon>
        <taxon>ecological metagenomes</taxon>
    </lineage>
</organism>
<gene>
    <name evidence="2" type="ORF">SDC9_200083</name>
</gene>
<accession>A0A645INI5</accession>